<evidence type="ECO:0000256" key="2">
    <source>
        <dbReference type="ARBA" id="ARBA00023125"/>
    </source>
</evidence>
<dbReference type="SUPFAM" id="SSF53822">
    <property type="entry name" value="Periplasmic binding protein-like I"/>
    <property type="match status" value="1"/>
</dbReference>
<keyword evidence="1" id="KW-0805">Transcription regulation</keyword>
<comment type="caution">
    <text evidence="6">The sequence shown here is derived from an EMBL/GenBank/DDBJ whole genome shotgun (WGS) entry which is preliminary data.</text>
</comment>
<evidence type="ECO:0000313" key="6">
    <source>
        <dbReference type="EMBL" id="NEG70265.1"/>
    </source>
</evidence>
<evidence type="ECO:0000256" key="1">
    <source>
        <dbReference type="ARBA" id="ARBA00023015"/>
    </source>
</evidence>
<dbReference type="RefSeq" id="WP_163227874.1">
    <property type="nucleotide sequence ID" value="NZ_VYSG01000003.1"/>
</dbReference>
<dbReference type="Proteomes" id="UP000469292">
    <property type="component" value="Unassembled WGS sequence"/>
</dbReference>
<dbReference type="PROSITE" id="PS50932">
    <property type="entry name" value="HTH_LACI_2"/>
    <property type="match status" value="1"/>
</dbReference>
<dbReference type="Gene3D" id="1.10.260.40">
    <property type="entry name" value="lambda repressor-like DNA-binding domains"/>
    <property type="match status" value="1"/>
</dbReference>
<name>A0A6I5N272_9BIFI</name>
<protein>
    <submittedName>
        <fullName evidence="6">LacI family transcriptional regulator</fullName>
    </submittedName>
</protein>
<evidence type="ECO:0000256" key="3">
    <source>
        <dbReference type="ARBA" id="ARBA00023163"/>
    </source>
</evidence>
<dbReference type="GO" id="GO:0000976">
    <property type="term" value="F:transcription cis-regulatory region binding"/>
    <property type="evidence" value="ECO:0007669"/>
    <property type="project" value="TreeGrafter"/>
</dbReference>
<dbReference type="GO" id="GO:0003700">
    <property type="term" value="F:DNA-binding transcription factor activity"/>
    <property type="evidence" value="ECO:0007669"/>
    <property type="project" value="TreeGrafter"/>
</dbReference>
<sequence length="427" mass="45934">MGHRITLRDVATAANVSVTTASLILNGRPARVSPDTRQRILDVAEQLNYVPNQNARSLVTKKSMLIALIVPDIENLFFASLSKQIEDCCARDGYSLIVANSDDSRASEHDLMTRLSSLGVDGMLLIAARESYDDVDGLREDVDRMNCPVMLVDRLFAEQWCDGAGLDNYTGGRLAADCLLDAGHTLIGCITGGDQQGNAADRVRGFLDALRERDVPFDPALKVSGMYKFRSGYDAADRLIDAGVTGVFCCNDLIAAGFIQRAMERGLQVPRDISVVGYDNILERYGLYRDVTTVDQRIEELAERCWEHLHDRIEEQRRNSGKRKTTSSSSSSAAVTSSAAATVHDSSRGASAGAHADADGQTAMASGAQTTGPSDDHGDGAGTAADNAAGKSVAALRTAQADKPWLTDAETILLEPHLIVRSTVAER</sequence>
<organism evidence="6 7">
    <name type="scientific">Bifidobacterium choloepi</name>
    <dbReference type="NCBI Taxonomy" id="2614131"/>
    <lineage>
        <taxon>Bacteria</taxon>
        <taxon>Bacillati</taxon>
        <taxon>Actinomycetota</taxon>
        <taxon>Actinomycetes</taxon>
        <taxon>Bifidobacteriales</taxon>
        <taxon>Bifidobacteriaceae</taxon>
        <taxon>Bifidobacterium</taxon>
    </lineage>
</organism>
<dbReference type="Gene3D" id="3.40.50.2300">
    <property type="match status" value="2"/>
</dbReference>
<evidence type="ECO:0000259" key="5">
    <source>
        <dbReference type="PROSITE" id="PS50932"/>
    </source>
</evidence>
<gene>
    <name evidence="6" type="ORF">F6S87_06605</name>
</gene>
<keyword evidence="3" id="KW-0804">Transcription</keyword>
<dbReference type="InterPro" id="IPR000843">
    <property type="entry name" value="HTH_LacI"/>
</dbReference>
<dbReference type="Pfam" id="PF00356">
    <property type="entry name" value="LacI"/>
    <property type="match status" value="1"/>
</dbReference>
<dbReference type="Pfam" id="PF13377">
    <property type="entry name" value="Peripla_BP_3"/>
    <property type="match status" value="1"/>
</dbReference>
<dbReference type="SMART" id="SM00354">
    <property type="entry name" value="HTH_LACI"/>
    <property type="match status" value="1"/>
</dbReference>
<accession>A0A6I5N272</accession>
<reference evidence="6 7" key="1">
    <citation type="submission" date="2019-09" db="EMBL/GenBank/DDBJ databases">
        <title>Phylogenetic characterization of a novel taxon of the genus Bifidobacterium: Bifidobacterium choloepi sp. nov.</title>
        <authorList>
            <person name="Modesto M."/>
            <person name="Satti M."/>
        </authorList>
    </citation>
    <scope>NUCLEOTIDE SEQUENCE [LARGE SCALE GENOMIC DNA]</scope>
    <source>
        <strain evidence="6 7">BRDM6</strain>
    </source>
</reference>
<dbReference type="PANTHER" id="PTHR30146:SF109">
    <property type="entry name" value="HTH-TYPE TRANSCRIPTIONAL REGULATOR GALS"/>
    <property type="match status" value="1"/>
</dbReference>
<dbReference type="AlphaFoldDB" id="A0A6I5N272"/>
<keyword evidence="7" id="KW-1185">Reference proteome</keyword>
<keyword evidence="2" id="KW-0238">DNA-binding</keyword>
<evidence type="ECO:0000256" key="4">
    <source>
        <dbReference type="SAM" id="MobiDB-lite"/>
    </source>
</evidence>
<feature type="compositionally biased region" description="Low complexity" evidence="4">
    <location>
        <begin position="326"/>
        <end position="355"/>
    </location>
</feature>
<feature type="region of interest" description="Disordered" evidence="4">
    <location>
        <begin position="315"/>
        <end position="386"/>
    </location>
</feature>
<dbReference type="PROSITE" id="PS00356">
    <property type="entry name" value="HTH_LACI_1"/>
    <property type="match status" value="1"/>
</dbReference>
<dbReference type="PANTHER" id="PTHR30146">
    <property type="entry name" value="LACI-RELATED TRANSCRIPTIONAL REPRESSOR"/>
    <property type="match status" value="1"/>
</dbReference>
<feature type="compositionally biased region" description="Polar residues" evidence="4">
    <location>
        <begin position="363"/>
        <end position="373"/>
    </location>
</feature>
<dbReference type="InterPro" id="IPR028082">
    <property type="entry name" value="Peripla_BP_I"/>
</dbReference>
<dbReference type="EMBL" id="VYSG01000003">
    <property type="protein sequence ID" value="NEG70265.1"/>
    <property type="molecule type" value="Genomic_DNA"/>
</dbReference>
<dbReference type="SUPFAM" id="SSF47413">
    <property type="entry name" value="lambda repressor-like DNA-binding domains"/>
    <property type="match status" value="1"/>
</dbReference>
<dbReference type="CDD" id="cd01392">
    <property type="entry name" value="HTH_LacI"/>
    <property type="match status" value="1"/>
</dbReference>
<dbReference type="InterPro" id="IPR010982">
    <property type="entry name" value="Lambda_DNA-bd_dom_sf"/>
</dbReference>
<proteinExistence type="predicted"/>
<evidence type="ECO:0000313" key="7">
    <source>
        <dbReference type="Proteomes" id="UP000469292"/>
    </source>
</evidence>
<dbReference type="CDD" id="cd06267">
    <property type="entry name" value="PBP1_LacI_sugar_binding-like"/>
    <property type="match status" value="1"/>
</dbReference>
<feature type="domain" description="HTH lacI-type" evidence="5">
    <location>
        <begin position="5"/>
        <end position="60"/>
    </location>
</feature>
<dbReference type="InterPro" id="IPR046335">
    <property type="entry name" value="LacI/GalR-like_sensor"/>
</dbReference>